<comment type="caution">
    <text evidence="1">The sequence shown here is derived from an EMBL/GenBank/DDBJ whole genome shotgun (WGS) entry which is preliminary data.</text>
</comment>
<proteinExistence type="predicted"/>
<evidence type="ECO:0000313" key="1">
    <source>
        <dbReference type="EMBL" id="CAF1479557.1"/>
    </source>
</evidence>
<gene>
    <name evidence="1" type="ORF">SEV965_LOCUS35030</name>
</gene>
<sequence length="71" mass="8659">MFQHLKNALVDKLDEQRTQERYCTIKWEDTRKIEIIEQKYIRLRPLQDLEDNVTYEIYIDGVKRHGTVLAH</sequence>
<organism evidence="1 2">
    <name type="scientific">Rotaria sordida</name>
    <dbReference type="NCBI Taxonomy" id="392033"/>
    <lineage>
        <taxon>Eukaryota</taxon>
        <taxon>Metazoa</taxon>
        <taxon>Spiralia</taxon>
        <taxon>Gnathifera</taxon>
        <taxon>Rotifera</taxon>
        <taxon>Eurotatoria</taxon>
        <taxon>Bdelloidea</taxon>
        <taxon>Philodinida</taxon>
        <taxon>Philodinidae</taxon>
        <taxon>Rotaria</taxon>
    </lineage>
</organism>
<dbReference type="EMBL" id="CAJNOU010005483">
    <property type="protein sequence ID" value="CAF1479557.1"/>
    <property type="molecule type" value="Genomic_DNA"/>
</dbReference>
<accession>A0A815RU66</accession>
<reference evidence="1" key="1">
    <citation type="submission" date="2021-02" db="EMBL/GenBank/DDBJ databases">
        <authorList>
            <person name="Nowell W R."/>
        </authorList>
    </citation>
    <scope>NUCLEOTIDE SEQUENCE</scope>
</reference>
<feature type="non-terminal residue" evidence="1">
    <location>
        <position position="71"/>
    </location>
</feature>
<name>A0A815RU66_9BILA</name>
<dbReference type="AlphaFoldDB" id="A0A815RU66"/>
<dbReference type="Proteomes" id="UP000663889">
    <property type="component" value="Unassembled WGS sequence"/>
</dbReference>
<evidence type="ECO:0000313" key="2">
    <source>
        <dbReference type="Proteomes" id="UP000663889"/>
    </source>
</evidence>
<protein>
    <submittedName>
        <fullName evidence="1">Uncharacterized protein</fullName>
    </submittedName>
</protein>